<feature type="transmembrane region" description="Helical" evidence="9">
    <location>
        <begin position="335"/>
        <end position="355"/>
    </location>
</feature>
<name>A0A0R2BKL0_SECCO</name>
<dbReference type="InterPro" id="IPR018043">
    <property type="entry name" value="Na/Gal_symport_CS"/>
</dbReference>
<keyword evidence="7 9" id="KW-1133">Transmembrane helix</keyword>
<feature type="transmembrane region" description="Helical" evidence="9">
    <location>
        <begin position="421"/>
        <end position="443"/>
    </location>
</feature>
<comment type="subcellular location">
    <subcellularLocation>
        <location evidence="1">Cell membrane</location>
        <topology evidence="1">Multi-pass membrane protein</topology>
    </subcellularLocation>
</comment>
<proteinExistence type="predicted"/>
<protein>
    <submittedName>
        <fullName evidence="10">Na+ xyloside symporter related transporter</fullName>
    </submittedName>
</protein>
<sequence>MTDTEQLKTNSNYVPHFLEKFAFGMGDFWTSIAYNAMATYLTMFYTDIVGISAGTAAMILLSVRFIIAVWDLIVGVLVDRTKSKEGKARPWVLKAGILFGISFILLFTNPFAGSNSPMAVVYAFGIYFVVNFFYSAVNIPYGSLNSLITSNINQRTTLNVYRMLIANVGSVLLSLIAMPFINLFPAKSPMGWGLLFGFIGVLIPFGYYFTYKFTKERVTPVAENDDTPKEVISLKRQFGSLFKNKYWWITTIFGLANWIYQGIANGMNAYIAKYVLNDSNLMSILGVATVLPVVIGLPFSGAIIQKVGKRNAAIGGLVIIILASLVILINPYSETVIVTSILLRAVGLVPVSAASNPMLTDVIDFGEWKYGFRSDGLVFSANSFGMKIGMGLSSAMVAWVLALSHYNGQLAHQSGYTLTSILNAFTWVPVAVSVFMIILMIFYDLDKKNKQISQDLAARGEGQGN</sequence>
<evidence type="ECO:0000256" key="6">
    <source>
        <dbReference type="ARBA" id="ARBA00022847"/>
    </source>
</evidence>
<keyword evidence="6" id="KW-0769">Symport</keyword>
<keyword evidence="5 9" id="KW-0812">Transmembrane</keyword>
<feature type="transmembrane region" description="Helical" evidence="9">
    <location>
        <begin position="283"/>
        <end position="304"/>
    </location>
</feature>
<dbReference type="RefSeq" id="WP_056996383.1">
    <property type="nucleotide sequence ID" value="NZ_AYYR01000022.1"/>
</dbReference>
<feature type="transmembrane region" description="Helical" evidence="9">
    <location>
        <begin position="190"/>
        <end position="209"/>
    </location>
</feature>
<dbReference type="Gene3D" id="1.20.1250.20">
    <property type="entry name" value="MFS general substrate transporter like domains"/>
    <property type="match status" value="2"/>
</dbReference>
<evidence type="ECO:0000256" key="9">
    <source>
        <dbReference type="SAM" id="Phobius"/>
    </source>
</evidence>
<dbReference type="SUPFAM" id="SSF103473">
    <property type="entry name" value="MFS general substrate transporter"/>
    <property type="match status" value="1"/>
</dbReference>
<dbReference type="InterPro" id="IPR039672">
    <property type="entry name" value="MFS_2"/>
</dbReference>
<evidence type="ECO:0000256" key="7">
    <source>
        <dbReference type="ARBA" id="ARBA00022989"/>
    </source>
</evidence>
<feature type="transmembrane region" description="Helical" evidence="9">
    <location>
        <begin position="311"/>
        <end position="329"/>
    </location>
</feature>
<dbReference type="GO" id="GO:0008643">
    <property type="term" value="P:carbohydrate transport"/>
    <property type="evidence" value="ECO:0007669"/>
    <property type="project" value="InterPro"/>
</dbReference>
<dbReference type="STRING" id="33960.TY91_16515"/>
<feature type="transmembrane region" description="Helical" evidence="9">
    <location>
        <begin position="376"/>
        <end position="401"/>
    </location>
</feature>
<dbReference type="PANTHER" id="PTHR11328">
    <property type="entry name" value="MAJOR FACILITATOR SUPERFAMILY DOMAIN-CONTAINING PROTEIN"/>
    <property type="match status" value="1"/>
</dbReference>
<dbReference type="InterPro" id="IPR036259">
    <property type="entry name" value="MFS_trans_sf"/>
</dbReference>
<evidence type="ECO:0000256" key="1">
    <source>
        <dbReference type="ARBA" id="ARBA00004651"/>
    </source>
</evidence>
<evidence type="ECO:0000256" key="2">
    <source>
        <dbReference type="ARBA" id="ARBA00022448"/>
    </source>
</evidence>
<dbReference type="GO" id="GO:0005886">
    <property type="term" value="C:plasma membrane"/>
    <property type="evidence" value="ECO:0007669"/>
    <property type="project" value="UniProtKB-SubCell"/>
</dbReference>
<dbReference type="NCBIfam" id="TIGR00792">
    <property type="entry name" value="gph"/>
    <property type="match status" value="1"/>
</dbReference>
<feature type="transmembrane region" description="Helical" evidence="9">
    <location>
        <begin position="21"/>
        <end position="45"/>
    </location>
</feature>
<feature type="transmembrane region" description="Helical" evidence="9">
    <location>
        <begin position="118"/>
        <end position="139"/>
    </location>
</feature>
<accession>A0A0R2BKL0</accession>
<reference evidence="10 11" key="1">
    <citation type="journal article" date="2015" name="Genome Announc.">
        <title>Expanding the biotechnology potential of lactobacilli through comparative genomics of 213 strains and associated genera.</title>
        <authorList>
            <person name="Sun Z."/>
            <person name="Harris H.M."/>
            <person name="McCann A."/>
            <person name="Guo C."/>
            <person name="Argimon S."/>
            <person name="Zhang W."/>
            <person name="Yang X."/>
            <person name="Jeffery I.B."/>
            <person name="Cooney J.C."/>
            <person name="Kagawa T.F."/>
            <person name="Liu W."/>
            <person name="Song Y."/>
            <person name="Salvetti E."/>
            <person name="Wrobel A."/>
            <person name="Rasinkangas P."/>
            <person name="Parkhill J."/>
            <person name="Rea M.C."/>
            <person name="O'Sullivan O."/>
            <person name="Ritari J."/>
            <person name="Douillard F.P."/>
            <person name="Paul Ross R."/>
            <person name="Yang R."/>
            <person name="Briner A.E."/>
            <person name="Felis G.E."/>
            <person name="de Vos W.M."/>
            <person name="Barrangou R."/>
            <person name="Klaenhammer T.R."/>
            <person name="Caufield P.W."/>
            <person name="Cui Y."/>
            <person name="Zhang H."/>
            <person name="O'Toole P.W."/>
        </authorList>
    </citation>
    <scope>NUCLEOTIDE SEQUENCE [LARGE SCALE GENOMIC DNA]</scope>
    <source>
        <strain evidence="10 11">DSM 20515</strain>
    </source>
</reference>
<dbReference type="PANTHER" id="PTHR11328:SF24">
    <property type="entry name" value="MAJOR FACILITATOR SUPERFAMILY (MFS) PROFILE DOMAIN-CONTAINING PROTEIN"/>
    <property type="match status" value="1"/>
</dbReference>
<organism evidence="10 11">
    <name type="scientific">Secundilactobacillus collinoides DSM 20515 = JCM 1123</name>
    <dbReference type="NCBI Taxonomy" id="1423733"/>
    <lineage>
        <taxon>Bacteria</taxon>
        <taxon>Bacillati</taxon>
        <taxon>Bacillota</taxon>
        <taxon>Bacilli</taxon>
        <taxon>Lactobacillales</taxon>
        <taxon>Lactobacillaceae</taxon>
        <taxon>Secundilactobacillus</taxon>
    </lineage>
</organism>
<keyword evidence="2" id="KW-0813">Transport</keyword>
<feature type="transmembrane region" description="Helical" evidence="9">
    <location>
        <begin position="57"/>
        <end position="79"/>
    </location>
</feature>
<dbReference type="InterPro" id="IPR001927">
    <property type="entry name" value="Na/Gal_symport"/>
</dbReference>
<feature type="transmembrane region" description="Helical" evidence="9">
    <location>
        <begin position="91"/>
        <end position="112"/>
    </location>
</feature>
<feature type="transmembrane region" description="Helical" evidence="9">
    <location>
        <begin position="160"/>
        <end position="184"/>
    </location>
</feature>
<evidence type="ECO:0000256" key="3">
    <source>
        <dbReference type="ARBA" id="ARBA00022475"/>
    </source>
</evidence>
<keyword evidence="8 9" id="KW-0472">Membrane</keyword>
<evidence type="ECO:0000313" key="10">
    <source>
        <dbReference type="EMBL" id="KRM76665.1"/>
    </source>
</evidence>
<dbReference type="PATRIC" id="fig|1423733.4.peg.1209"/>
<evidence type="ECO:0000256" key="8">
    <source>
        <dbReference type="ARBA" id="ARBA00023136"/>
    </source>
</evidence>
<evidence type="ECO:0000313" key="11">
    <source>
        <dbReference type="Proteomes" id="UP000051845"/>
    </source>
</evidence>
<keyword evidence="4" id="KW-0762">Sugar transport</keyword>
<dbReference type="GO" id="GO:0006814">
    <property type="term" value="P:sodium ion transport"/>
    <property type="evidence" value="ECO:0007669"/>
    <property type="project" value="InterPro"/>
</dbReference>
<evidence type="ECO:0000256" key="4">
    <source>
        <dbReference type="ARBA" id="ARBA00022597"/>
    </source>
</evidence>
<dbReference type="PROSITE" id="PS00872">
    <property type="entry name" value="NA_GALACTOSIDE_SYMP"/>
    <property type="match status" value="1"/>
</dbReference>
<dbReference type="Pfam" id="PF13347">
    <property type="entry name" value="MFS_2"/>
    <property type="match status" value="1"/>
</dbReference>
<dbReference type="Proteomes" id="UP000051845">
    <property type="component" value="Unassembled WGS sequence"/>
</dbReference>
<gene>
    <name evidence="10" type="ORF">FC82_GL001146</name>
</gene>
<dbReference type="CDD" id="cd17332">
    <property type="entry name" value="MFS_MelB_like"/>
    <property type="match status" value="1"/>
</dbReference>
<dbReference type="GO" id="GO:0015293">
    <property type="term" value="F:symporter activity"/>
    <property type="evidence" value="ECO:0007669"/>
    <property type="project" value="UniProtKB-KW"/>
</dbReference>
<keyword evidence="3" id="KW-1003">Cell membrane</keyword>
<comment type="caution">
    <text evidence="10">The sequence shown here is derived from an EMBL/GenBank/DDBJ whole genome shotgun (WGS) entry which is preliminary data.</text>
</comment>
<feature type="transmembrane region" description="Helical" evidence="9">
    <location>
        <begin position="246"/>
        <end position="263"/>
    </location>
</feature>
<dbReference type="AlphaFoldDB" id="A0A0R2BKL0"/>
<dbReference type="EMBL" id="AYYR01000022">
    <property type="protein sequence ID" value="KRM76665.1"/>
    <property type="molecule type" value="Genomic_DNA"/>
</dbReference>
<evidence type="ECO:0000256" key="5">
    <source>
        <dbReference type="ARBA" id="ARBA00022692"/>
    </source>
</evidence>